<protein>
    <recommendedName>
        <fullName evidence="1">AB hydrolase-1 domain-containing protein</fullName>
    </recommendedName>
</protein>
<reference evidence="2 3" key="1">
    <citation type="submission" date="2024-08" db="EMBL/GenBank/DDBJ databases">
        <authorList>
            <person name="Cucini C."/>
            <person name="Frati F."/>
        </authorList>
    </citation>
    <scope>NUCLEOTIDE SEQUENCE [LARGE SCALE GENOMIC DNA]</scope>
</reference>
<dbReference type="SUPFAM" id="SSF53474">
    <property type="entry name" value="alpha/beta-Hydrolases"/>
    <property type="match status" value="1"/>
</dbReference>
<keyword evidence="3" id="KW-1185">Reference proteome</keyword>
<evidence type="ECO:0000313" key="2">
    <source>
        <dbReference type="EMBL" id="CAL8105430.1"/>
    </source>
</evidence>
<dbReference type="Proteomes" id="UP001642540">
    <property type="component" value="Unassembled WGS sequence"/>
</dbReference>
<dbReference type="InterPro" id="IPR000073">
    <property type="entry name" value="AB_hydrolase_1"/>
</dbReference>
<dbReference type="Pfam" id="PF00561">
    <property type="entry name" value="Abhydrolase_1"/>
    <property type="match status" value="1"/>
</dbReference>
<dbReference type="PANTHER" id="PTHR46331">
    <property type="entry name" value="VALACYCLOVIR HYDROLASE"/>
    <property type="match status" value="1"/>
</dbReference>
<proteinExistence type="predicted"/>
<feature type="domain" description="AB hydrolase-1" evidence="1">
    <location>
        <begin position="25"/>
        <end position="175"/>
    </location>
</feature>
<name>A0ABP1QQW2_9HEXA</name>
<sequence length="256" mass="29141">MVQFKQSVGSLEINIEMVGYGPHIILCLPGALGFIEADFGPLLEKFDPSKYTVIVWDPPGYGKSRPPHRDFSIGAEMYEKDADCAATLMENLGFNKYSLLGWNDGAATACYIAACYPNAVNYLIIWGGRAEIKQEDLDRNKDFVNIDNISKDVLEPHLIMYGEEYLRKSWTALNKMYEEIVRDGGYICFDMLEFIFCSTLVLHGENDTTITLDNAQYFHEHIAFSEFIVVAGANHDLHLKFPDTFISKIERFFEEN</sequence>
<dbReference type="EMBL" id="CAXLJM020000036">
    <property type="protein sequence ID" value="CAL8105430.1"/>
    <property type="molecule type" value="Genomic_DNA"/>
</dbReference>
<comment type="caution">
    <text evidence="2">The sequence shown here is derived from an EMBL/GenBank/DDBJ whole genome shotgun (WGS) entry which is preliminary data.</text>
</comment>
<dbReference type="PRINTS" id="PR00111">
    <property type="entry name" value="ABHYDROLASE"/>
</dbReference>
<dbReference type="Gene3D" id="3.40.50.1820">
    <property type="entry name" value="alpha/beta hydrolase"/>
    <property type="match status" value="1"/>
</dbReference>
<dbReference type="InterPro" id="IPR029058">
    <property type="entry name" value="AB_hydrolase_fold"/>
</dbReference>
<dbReference type="PANTHER" id="PTHR46331:SF2">
    <property type="entry name" value="VALACYCLOVIR HYDROLASE"/>
    <property type="match status" value="1"/>
</dbReference>
<organism evidence="2 3">
    <name type="scientific">Orchesella dallaii</name>
    <dbReference type="NCBI Taxonomy" id="48710"/>
    <lineage>
        <taxon>Eukaryota</taxon>
        <taxon>Metazoa</taxon>
        <taxon>Ecdysozoa</taxon>
        <taxon>Arthropoda</taxon>
        <taxon>Hexapoda</taxon>
        <taxon>Collembola</taxon>
        <taxon>Entomobryomorpha</taxon>
        <taxon>Entomobryoidea</taxon>
        <taxon>Orchesellidae</taxon>
        <taxon>Orchesellinae</taxon>
        <taxon>Orchesella</taxon>
    </lineage>
</organism>
<evidence type="ECO:0000259" key="1">
    <source>
        <dbReference type="Pfam" id="PF00561"/>
    </source>
</evidence>
<evidence type="ECO:0000313" key="3">
    <source>
        <dbReference type="Proteomes" id="UP001642540"/>
    </source>
</evidence>
<gene>
    <name evidence="2" type="ORF">ODALV1_LOCUS12062</name>
</gene>
<accession>A0ABP1QQW2</accession>